<feature type="transmembrane region" description="Helical" evidence="1">
    <location>
        <begin position="360"/>
        <end position="381"/>
    </location>
</feature>
<evidence type="ECO:0000313" key="3">
    <source>
        <dbReference type="Proteomes" id="UP000036520"/>
    </source>
</evidence>
<keyword evidence="1" id="KW-0472">Membrane</keyword>
<proteinExistence type="predicted"/>
<dbReference type="PATRIC" id="fig|320787.5.peg.1799"/>
<dbReference type="OrthoDB" id="182994at2"/>
<organism evidence="2 3">
    <name type="scientific">Cyclobacterium amurskyense</name>
    <dbReference type="NCBI Taxonomy" id="320787"/>
    <lineage>
        <taxon>Bacteria</taxon>
        <taxon>Pseudomonadati</taxon>
        <taxon>Bacteroidota</taxon>
        <taxon>Cytophagia</taxon>
        <taxon>Cytophagales</taxon>
        <taxon>Cyclobacteriaceae</taxon>
        <taxon>Cyclobacterium</taxon>
    </lineage>
</organism>
<sequence>MIHFPSLSKRLSSANPLLMSTFVAIMAFLTYSSMYAFRKPFAAATFMGEEWWGIDIKVWLILMQTFGYMASKFYGIKLIAELSGKKRGLLILSLVGCAWLSLLGFALLPAPYNILCFLLNGFPLGLIWGLVFHYLEGRRFTEMMGSILAISFVFSSGFVKSIGRYLLVDWGIDPYWMPFVTGAFFIPLLITAVFFLDHTPAPNEGDIALKTQRKSMNKSERQAFFRNFSFGIVLLILVYMALTAFRDIRDNFVVEIWKELKVGLAPELLTQTEIPITLVLLLMMGLLVLVKNNFKALFLYHLIIISGLLLAVVSTIFLQYGWINPFYWTVATGTGIYMAYIPFNCLLFDRLLAAFKYVGNVGFLMYLVDSFGYLGSCGILIFKQFGDWEAMSWFSFYSEGLILVMTICAVVMLINGLYFYKKLKNNTPIVPIAIPVGAQAIEPLPNKSKQ</sequence>
<evidence type="ECO:0000256" key="1">
    <source>
        <dbReference type="SAM" id="Phobius"/>
    </source>
</evidence>
<feature type="transmembrane region" description="Helical" evidence="1">
    <location>
        <begin position="274"/>
        <end position="290"/>
    </location>
</feature>
<evidence type="ECO:0000313" key="2">
    <source>
        <dbReference type="EMBL" id="AKP51067.1"/>
    </source>
</evidence>
<feature type="transmembrane region" description="Helical" evidence="1">
    <location>
        <begin position="297"/>
        <end position="320"/>
    </location>
</feature>
<feature type="transmembrane region" description="Helical" evidence="1">
    <location>
        <begin position="144"/>
        <end position="163"/>
    </location>
</feature>
<dbReference type="STRING" id="320787.CA2015_1632"/>
<feature type="transmembrane region" description="Helical" evidence="1">
    <location>
        <begin position="112"/>
        <end position="132"/>
    </location>
</feature>
<feature type="transmembrane region" description="Helical" evidence="1">
    <location>
        <begin position="401"/>
        <end position="420"/>
    </location>
</feature>
<feature type="transmembrane region" description="Helical" evidence="1">
    <location>
        <begin position="326"/>
        <end position="348"/>
    </location>
</feature>
<gene>
    <name evidence="2" type="ORF">CA2015_1632</name>
</gene>
<dbReference type="AlphaFoldDB" id="A0A0H4PS23"/>
<accession>A0A0H4PS23</accession>
<name>A0A0H4PS23_9BACT</name>
<dbReference type="EMBL" id="CP012040">
    <property type="protein sequence ID" value="AKP51067.1"/>
    <property type="molecule type" value="Genomic_DNA"/>
</dbReference>
<keyword evidence="1" id="KW-0812">Transmembrane</keyword>
<keyword evidence="1" id="KW-1133">Transmembrane helix</keyword>
<protein>
    <submittedName>
        <fullName evidence="2">Membrane protein</fullName>
    </submittedName>
</protein>
<dbReference type="Pfam" id="PF18943">
    <property type="entry name" value="DUF5690"/>
    <property type="match status" value="1"/>
</dbReference>
<dbReference type="InterPro" id="IPR036259">
    <property type="entry name" value="MFS_trans_sf"/>
</dbReference>
<feature type="transmembrane region" description="Helical" evidence="1">
    <location>
        <begin position="17"/>
        <end position="36"/>
    </location>
</feature>
<dbReference type="SUPFAM" id="SSF103473">
    <property type="entry name" value="MFS general substrate transporter"/>
    <property type="match status" value="1"/>
</dbReference>
<keyword evidence="3" id="KW-1185">Reference proteome</keyword>
<dbReference type="Proteomes" id="UP000036520">
    <property type="component" value="Chromosome"/>
</dbReference>
<dbReference type="KEGG" id="camu:CA2015_1632"/>
<reference evidence="2 3" key="1">
    <citation type="submission" date="2015-07" db="EMBL/GenBank/DDBJ databases">
        <authorList>
            <person name="Kim K.M."/>
        </authorList>
    </citation>
    <scope>NUCLEOTIDE SEQUENCE [LARGE SCALE GENOMIC DNA]</scope>
    <source>
        <strain evidence="2 3">KCTC 12363</strain>
    </source>
</reference>
<feature type="transmembrane region" description="Helical" evidence="1">
    <location>
        <begin position="88"/>
        <end position="106"/>
    </location>
</feature>
<feature type="transmembrane region" description="Helical" evidence="1">
    <location>
        <begin position="223"/>
        <end position="242"/>
    </location>
</feature>
<dbReference type="InterPro" id="IPR043745">
    <property type="entry name" value="DUF5690"/>
</dbReference>
<feature type="transmembrane region" description="Helical" evidence="1">
    <location>
        <begin position="175"/>
        <end position="196"/>
    </location>
</feature>